<keyword evidence="7" id="KW-1185">Reference proteome</keyword>
<dbReference type="GO" id="GO:0045881">
    <property type="term" value="P:positive regulation of sporulation resulting in formation of a cellular spore"/>
    <property type="evidence" value="ECO:0007669"/>
    <property type="project" value="TreeGrafter"/>
</dbReference>
<dbReference type="AlphaFoldDB" id="A0A2R3QCC1"/>
<keyword evidence="2" id="KW-0159">Chromosome partition</keyword>
<dbReference type="InterPro" id="IPR041468">
    <property type="entry name" value="HTH_ParB/Spo0J"/>
</dbReference>
<dbReference type="SUPFAM" id="SSF109709">
    <property type="entry name" value="KorB DNA-binding domain-like"/>
    <property type="match status" value="1"/>
</dbReference>
<accession>A0A2R3QCC1</accession>
<dbReference type="Proteomes" id="UP000237925">
    <property type="component" value="Chromosome"/>
</dbReference>
<evidence type="ECO:0000256" key="2">
    <source>
        <dbReference type="ARBA" id="ARBA00022829"/>
    </source>
</evidence>
<dbReference type="PANTHER" id="PTHR33375">
    <property type="entry name" value="CHROMOSOME-PARTITIONING PROTEIN PARB-RELATED"/>
    <property type="match status" value="1"/>
</dbReference>
<dbReference type="NCBIfam" id="TIGR00180">
    <property type="entry name" value="parB_part"/>
    <property type="match status" value="1"/>
</dbReference>
<dbReference type="InterPro" id="IPR004437">
    <property type="entry name" value="ParB/RepB/Spo0J"/>
</dbReference>
<dbReference type="InterPro" id="IPR050336">
    <property type="entry name" value="Chromosome_partition/occlusion"/>
</dbReference>
<dbReference type="FunFam" id="3.90.1530.30:FF:000001">
    <property type="entry name" value="Chromosome partitioning protein ParB"/>
    <property type="match status" value="1"/>
</dbReference>
<dbReference type="InterPro" id="IPR003115">
    <property type="entry name" value="ParB_N"/>
</dbReference>
<dbReference type="RefSeq" id="WP_106683767.1">
    <property type="nucleotide sequence ID" value="NZ_CP027667.1"/>
</dbReference>
<evidence type="ECO:0000313" key="6">
    <source>
        <dbReference type="EMBL" id="AVO49334.1"/>
    </source>
</evidence>
<dbReference type="GO" id="GO:0003677">
    <property type="term" value="F:DNA binding"/>
    <property type="evidence" value="ECO:0007669"/>
    <property type="project" value="UniProtKB-KW"/>
</dbReference>
<dbReference type="GO" id="GO:0007059">
    <property type="term" value="P:chromosome segregation"/>
    <property type="evidence" value="ECO:0007669"/>
    <property type="project" value="UniProtKB-KW"/>
</dbReference>
<keyword evidence="3" id="KW-0238">DNA-binding</keyword>
<comment type="function">
    <text evidence="4">Involved in chromosome partition. Localize to both poles of the predivisional cell following completion of DNA replication. Binds to the DNA origin of replication.</text>
</comment>
<sequence length="311" mass="33597">MAATKKPKGLGRGLEALLGPKVRDTDAQAHAAQSGLPSSLALEQLVPGQYQPRTRMDEGALYELAESIRAQGIMQPILVRRLAKGESAGRYEIIAGERRYRAARLAGLAEVPVLVRDVPDEAAAAMALIENIQREDLNPLEEAQGLQRLTQEFGLTHEQAAQAVGRSRSAASNLLRLLNLAEPVQTMLMAGDLDMGHARALLALERAAQITAGHQIAARKLSVREAEGLVRKLSAGSAGVPRQAARADKPRDLRRLEEELSDLLTAEVEIRVKKRVRRAGRTDEMGELAVQFGSLDALNGLIERLRGGAGE</sequence>
<evidence type="ECO:0000259" key="5">
    <source>
        <dbReference type="SMART" id="SM00470"/>
    </source>
</evidence>
<organism evidence="6 7">
    <name type="scientific">Melaminivora suipulveris</name>
    <dbReference type="NCBI Taxonomy" id="2109913"/>
    <lineage>
        <taxon>Bacteria</taxon>
        <taxon>Pseudomonadati</taxon>
        <taxon>Pseudomonadota</taxon>
        <taxon>Betaproteobacteria</taxon>
        <taxon>Burkholderiales</taxon>
        <taxon>Comamonadaceae</taxon>
        <taxon>Melaminivora</taxon>
    </lineage>
</organism>
<dbReference type="GO" id="GO:0005694">
    <property type="term" value="C:chromosome"/>
    <property type="evidence" value="ECO:0007669"/>
    <property type="project" value="TreeGrafter"/>
</dbReference>
<dbReference type="SMART" id="SM00470">
    <property type="entry name" value="ParB"/>
    <property type="match status" value="1"/>
</dbReference>
<dbReference type="Pfam" id="PF23552">
    <property type="entry name" value="ParB_C"/>
    <property type="match status" value="1"/>
</dbReference>
<dbReference type="SUPFAM" id="SSF110849">
    <property type="entry name" value="ParB/Sulfiredoxin"/>
    <property type="match status" value="1"/>
</dbReference>
<dbReference type="OrthoDB" id="9802051at2"/>
<feature type="domain" description="ParB-like N-terminal" evidence="5">
    <location>
        <begin position="38"/>
        <end position="132"/>
    </location>
</feature>
<dbReference type="Gene3D" id="3.90.1530.30">
    <property type="match status" value="1"/>
</dbReference>
<dbReference type="EMBL" id="CP027667">
    <property type="protein sequence ID" value="AVO49334.1"/>
    <property type="molecule type" value="Genomic_DNA"/>
</dbReference>
<comment type="similarity">
    <text evidence="1">Belongs to the ParB family.</text>
</comment>
<proteinExistence type="inferred from homology"/>
<dbReference type="Pfam" id="PF17762">
    <property type="entry name" value="HTH_ParB"/>
    <property type="match status" value="1"/>
</dbReference>
<evidence type="ECO:0000256" key="4">
    <source>
        <dbReference type="ARBA" id="ARBA00025472"/>
    </source>
</evidence>
<evidence type="ECO:0000256" key="3">
    <source>
        <dbReference type="ARBA" id="ARBA00023125"/>
    </source>
</evidence>
<evidence type="ECO:0000256" key="1">
    <source>
        <dbReference type="ARBA" id="ARBA00006295"/>
    </source>
</evidence>
<dbReference type="FunFam" id="1.10.10.2830:FF:000001">
    <property type="entry name" value="Chromosome partitioning protein ParB"/>
    <property type="match status" value="1"/>
</dbReference>
<dbReference type="Pfam" id="PF02195">
    <property type="entry name" value="ParB_N"/>
    <property type="match status" value="1"/>
</dbReference>
<name>A0A2R3QCC1_9BURK</name>
<dbReference type="KEGG" id="mela:C6568_08695"/>
<dbReference type="Gene3D" id="1.10.10.2830">
    <property type="match status" value="1"/>
</dbReference>
<dbReference type="InterPro" id="IPR036086">
    <property type="entry name" value="ParB/Sulfiredoxin_sf"/>
</dbReference>
<reference evidence="6 7" key="1">
    <citation type="submission" date="2018-03" db="EMBL/GenBank/DDBJ databases">
        <title>Genome sequencing of Melaminivora sp.</title>
        <authorList>
            <person name="Kim S.-J."/>
            <person name="Heo J."/>
            <person name="Ahn J.-H."/>
            <person name="Kwon S.-W."/>
        </authorList>
    </citation>
    <scope>NUCLEOTIDE SEQUENCE [LARGE SCALE GENOMIC DNA]</scope>
    <source>
        <strain evidence="6 7">SC2-9</strain>
    </source>
</reference>
<gene>
    <name evidence="6" type="ORF">C6568_08695</name>
</gene>
<protein>
    <submittedName>
        <fullName evidence="6">Chromosome partitioning protein ParB</fullName>
    </submittedName>
</protein>
<dbReference type="InterPro" id="IPR057240">
    <property type="entry name" value="ParB_dimer_C"/>
</dbReference>
<evidence type="ECO:0000313" key="7">
    <source>
        <dbReference type="Proteomes" id="UP000237925"/>
    </source>
</evidence>
<dbReference type="CDD" id="cd16393">
    <property type="entry name" value="SPO0J_N"/>
    <property type="match status" value="1"/>
</dbReference>
<dbReference type="PANTHER" id="PTHR33375:SF1">
    <property type="entry name" value="CHROMOSOME-PARTITIONING PROTEIN PARB-RELATED"/>
    <property type="match status" value="1"/>
</dbReference>